<dbReference type="Proteomes" id="UP000232688">
    <property type="component" value="Unassembled WGS sequence"/>
</dbReference>
<reference evidence="1 2" key="2">
    <citation type="submission" date="2017-10" db="EMBL/GenBank/DDBJ databases">
        <title>Genome analyses suggest a sexual origin of heterokaryosis in a supposedly ancient asexual fungus.</title>
        <authorList>
            <person name="Corradi N."/>
            <person name="Sedzielewska K."/>
            <person name="Noel J."/>
            <person name="Charron P."/>
            <person name="Farinelli L."/>
            <person name="Marton T."/>
            <person name="Kruger M."/>
            <person name="Pelin A."/>
            <person name="Brachmann A."/>
            <person name="Corradi N."/>
        </authorList>
    </citation>
    <scope>NUCLEOTIDE SEQUENCE [LARGE SCALE GENOMIC DNA]</scope>
    <source>
        <strain evidence="1 2">A1</strain>
    </source>
</reference>
<gene>
    <name evidence="1" type="ORF">RhiirA1_418764</name>
</gene>
<accession>A0A2I1F0C3</accession>
<evidence type="ECO:0000313" key="1">
    <source>
        <dbReference type="EMBL" id="PKC66913.1"/>
    </source>
</evidence>
<dbReference type="AlphaFoldDB" id="A0A2I1F0C3"/>
<dbReference type="EMBL" id="LLXH01000428">
    <property type="protein sequence ID" value="PKC66913.1"/>
    <property type="molecule type" value="Genomic_DNA"/>
</dbReference>
<sequence>MYIINNLSYHNRSDPLLIKYKFYHNRCSPHNECYINNINLIIITYNIRYQCLTIKQLNRSNKYSKGIIILLLLLLTLFLLPLLIIILMYIITKLWQ</sequence>
<organism evidence="1 2">
    <name type="scientific">Rhizophagus irregularis</name>
    <dbReference type="NCBI Taxonomy" id="588596"/>
    <lineage>
        <taxon>Eukaryota</taxon>
        <taxon>Fungi</taxon>
        <taxon>Fungi incertae sedis</taxon>
        <taxon>Mucoromycota</taxon>
        <taxon>Glomeromycotina</taxon>
        <taxon>Glomeromycetes</taxon>
        <taxon>Glomerales</taxon>
        <taxon>Glomeraceae</taxon>
        <taxon>Rhizophagus</taxon>
    </lineage>
</organism>
<proteinExistence type="predicted"/>
<name>A0A2I1F0C3_9GLOM</name>
<dbReference type="VEuPathDB" id="FungiDB:RhiirA1_418764"/>
<evidence type="ECO:0000313" key="2">
    <source>
        <dbReference type="Proteomes" id="UP000232688"/>
    </source>
</evidence>
<comment type="caution">
    <text evidence="1">The sequence shown here is derived from an EMBL/GenBank/DDBJ whole genome shotgun (WGS) entry which is preliminary data.</text>
</comment>
<protein>
    <submittedName>
        <fullName evidence="1">Uncharacterized protein</fullName>
    </submittedName>
</protein>
<reference evidence="1 2" key="1">
    <citation type="submission" date="2017-10" db="EMBL/GenBank/DDBJ databases">
        <title>Extensive intraspecific genome diversity in a model arbuscular mycorrhizal fungus.</title>
        <authorList>
            <person name="Chen E.C.H."/>
            <person name="Morin E."/>
            <person name="Baudet D."/>
            <person name="Noel J."/>
            <person name="Ndikumana S."/>
            <person name="Charron P."/>
            <person name="St-Onge C."/>
            <person name="Giorgi J."/>
            <person name="Grigoriev I.V."/>
            <person name="Roux C."/>
            <person name="Martin F.M."/>
            <person name="Corradi N."/>
        </authorList>
    </citation>
    <scope>NUCLEOTIDE SEQUENCE [LARGE SCALE GENOMIC DNA]</scope>
    <source>
        <strain evidence="1 2">A1</strain>
    </source>
</reference>